<feature type="domain" description="Putative tail fiber protein gp53-like C-terminal" evidence="1">
    <location>
        <begin position="321"/>
        <end position="412"/>
    </location>
</feature>
<evidence type="ECO:0000313" key="3">
    <source>
        <dbReference type="Proteomes" id="UP001163831"/>
    </source>
</evidence>
<dbReference type="InterPro" id="IPR054075">
    <property type="entry name" value="Gp53-like_C"/>
</dbReference>
<sequence>MKLADFQALFMRVFASEAEAGTVTYPLPQDKPSAGRVGVRQGFPLETMTPIAAGGLPPHGADLNGILRMLSSSCQRGEAGVILPFSSDFAASIGGYPKNALVTYGPESLFYLSLSDENQSVPGTPGAQWRGLLEDVITTPSSAAADVKIRFMVMQPATGDVAEILRAVTLSGSATDMPSLAYLEARLTDVVRSTLSSEQERLVRLIRANSVSDARGSFVVVIDQDGRQLTLPSLALAQNLAETAAAAATADCVRSHPDADAAQGITALSGFENADGKGPLVTADGKKGTDFRLPSVPYVLQMILEGAGLRVRRENPGYSMLPGGVMLQWGFYKTDNMRGMANVEFPTNFPATCAAVILCESAAQGTWFNATPTVHGVFEGWTSTGFIAVTRLFSAAGQNVPHEASGSYLAIGF</sequence>
<protein>
    <recommendedName>
        <fullName evidence="1">Putative tail fiber protein gp53-like C-terminal domain-containing protein</fullName>
    </recommendedName>
</protein>
<dbReference type="Proteomes" id="UP001163831">
    <property type="component" value="Chromosome"/>
</dbReference>
<name>A0ABY6GH20_9PROT</name>
<evidence type="ECO:0000313" key="2">
    <source>
        <dbReference type="EMBL" id="UYH50808.1"/>
    </source>
</evidence>
<reference evidence="2" key="1">
    <citation type="submission" date="2022-10" db="EMBL/GenBank/DDBJ databases">
        <title>Candidatus Kirkpatrella diaphorinas gen. nov., sp. nov., an uncultured endosymbiont identified in a population of Diaphorina citri from Hawaii.</title>
        <authorList>
            <person name="Henry E.M."/>
            <person name="Carlson C.R."/>
            <person name="Kuo Y.-W."/>
        </authorList>
    </citation>
    <scope>NUCLEOTIDE SEQUENCE</scope>
    <source>
        <strain evidence="2">CADCRV1</strain>
    </source>
</reference>
<accession>A0ABY6GH20</accession>
<organism evidence="2 3">
    <name type="scientific">Candidatus Kirkpatrickella diaphorinae</name>
    <dbReference type="NCBI Taxonomy" id="2984322"/>
    <lineage>
        <taxon>Bacteria</taxon>
        <taxon>Pseudomonadati</taxon>
        <taxon>Pseudomonadota</taxon>
        <taxon>Alphaproteobacteria</taxon>
        <taxon>Acetobacterales</taxon>
        <taxon>Acetobacteraceae</taxon>
        <taxon>Candidatus Kirkpatrickella</taxon>
    </lineage>
</organism>
<proteinExistence type="predicted"/>
<gene>
    <name evidence="2" type="ORF">N5W20_06775</name>
</gene>
<dbReference type="Gene3D" id="2.60.40.3940">
    <property type="match status" value="1"/>
</dbReference>
<evidence type="ECO:0000259" key="1">
    <source>
        <dbReference type="Pfam" id="PF21882"/>
    </source>
</evidence>
<keyword evidence="3" id="KW-1185">Reference proteome</keyword>
<dbReference type="EMBL" id="CP107052">
    <property type="protein sequence ID" value="UYH50808.1"/>
    <property type="molecule type" value="Genomic_DNA"/>
</dbReference>
<dbReference type="Pfam" id="PF21882">
    <property type="entry name" value="Gp53-like_C"/>
    <property type="match status" value="1"/>
</dbReference>
<dbReference type="RefSeq" id="WP_319806399.1">
    <property type="nucleotide sequence ID" value="NZ_CP107052.1"/>
</dbReference>